<dbReference type="PANTHER" id="PTHR14195">
    <property type="entry name" value="G PATCH DOMAIN CONTAINING PROTEIN 2"/>
    <property type="match status" value="1"/>
</dbReference>
<dbReference type="VEuPathDB" id="VectorBase:LLONM1_007727"/>
<accession>A0A1B0CLR4</accession>
<evidence type="ECO:0000313" key="3">
    <source>
        <dbReference type="EnsemblMetazoa" id="LLOJ005551-PA"/>
    </source>
</evidence>
<reference evidence="4" key="1">
    <citation type="submission" date="2012-05" db="EMBL/GenBank/DDBJ databases">
        <title>Whole Genome Assembly of Lutzomyia longipalpis.</title>
        <authorList>
            <person name="Richards S."/>
            <person name="Qu C."/>
            <person name="Dillon R."/>
            <person name="Worley K."/>
            <person name="Scherer S."/>
            <person name="Batterton M."/>
            <person name="Taylor A."/>
            <person name="Hawes A."/>
            <person name="Hernandez B."/>
            <person name="Kovar C."/>
            <person name="Mandapat C."/>
            <person name="Pham C."/>
            <person name="Qu C."/>
            <person name="Jing C."/>
            <person name="Bess C."/>
            <person name="Bandaranaike D."/>
            <person name="Ngo D."/>
            <person name="Ongeri F."/>
            <person name="Arias F."/>
            <person name="Lara F."/>
            <person name="Weissenberger G."/>
            <person name="Kamau G."/>
            <person name="Han H."/>
            <person name="Shen H."/>
            <person name="Dinh H."/>
            <person name="Khalil I."/>
            <person name="Jones J."/>
            <person name="Shafer J."/>
            <person name="Jayaseelan J."/>
            <person name="Quiroz J."/>
            <person name="Blankenburg K."/>
            <person name="Nguyen L."/>
            <person name="Jackson L."/>
            <person name="Francisco L."/>
            <person name="Tang L.-Y."/>
            <person name="Pu L.-L."/>
            <person name="Perales L."/>
            <person name="Lorensuhewa L."/>
            <person name="Munidasa M."/>
            <person name="Coyle M."/>
            <person name="Taylor M."/>
            <person name="Puazo M."/>
            <person name="Firestine M."/>
            <person name="Scheel M."/>
            <person name="Javaid M."/>
            <person name="Wang M."/>
            <person name="Li M."/>
            <person name="Tabassum N."/>
            <person name="Saada N."/>
            <person name="Osuji N."/>
            <person name="Aqrawi P."/>
            <person name="Fu Q."/>
            <person name="Thornton R."/>
            <person name="Raj R."/>
            <person name="Goodspeed R."/>
            <person name="Mata R."/>
            <person name="Najjar R."/>
            <person name="Gubbala S."/>
            <person name="Lee S."/>
            <person name="Denson S."/>
            <person name="Patil S."/>
            <person name="Macmil S."/>
            <person name="Qi S."/>
            <person name="Matskevitch T."/>
            <person name="Palculict T."/>
            <person name="Mathew T."/>
            <person name="Vee V."/>
            <person name="Velamala V."/>
            <person name="Korchina V."/>
            <person name="Cai W."/>
            <person name="Liu W."/>
            <person name="Dai W."/>
            <person name="Zou X."/>
            <person name="Zhu Y."/>
            <person name="Zhang Y."/>
            <person name="Wu Y.-Q."/>
            <person name="Xin Y."/>
            <person name="Nazarath L."/>
            <person name="Kovar C."/>
            <person name="Han Y."/>
            <person name="Muzny D."/>
            <person name="Gibbs R."/>
        </authorList>
    </citation>
    <scope>NUCLEOTIDE SEQUENCE [LARGE SCALE GENOMIC DNA]</scope>
    <source>
        <strain evidence="4">Jacobina</strain>
    </source>
</reference>
<feature type="compositionally biased region" description="Polar residues" evidence="1">
    <location>
        <begin position="34"/>
        <end position="52"/>
    </location>
</feature>
<dbReference type="EMBL" id="AJWK01017543">
    <property type="status" value="NOT_ANNOTATED_CDS"/>
    <property type="molecule type" value="Genomic_DNA"/>
</dbReference>
<keyword evidence="4" id="KW-1185">Reference proteome</keyword>
<feature type="compositionally biased region" description="Low complexity" evidence="1">
    <location>
        <begin position="118"/>
        <end position="135"/>
    </location>
</feature>
<feature type="compositionally biased region" description="Basic residues" evidence="1">
    <location>
        <begin position="371"/>
        <end position="380"/>
    </location>
</feature>
<dbReference type="Proteomes" id="UP000092461">
    <property type="component" value="Unassembled WGS sequence"/>
</dbReference>
<reference evidence="3" key="3">
    <citation type="submission" date="2020-05" db="UniProtKB">
        <authorList>
            <consortium name="EnsemblMetazoa"/>
        </authorList>
    </citation>
    <scope>IDENTIFICATION</scope>
    <source>
        <strain evidence="3">Jacobina</strain>
    </source>
</reference>
<dbReference type="EMBL" id="GITU01009991">
    <property type="protein sequence ID" value="MBC1178694.1"/>
    <property type="molecule type" value="Transcribed_RNA"/>
</dbReference>
<proteinExistence type="predicted"/>
<dbReference type="AlphaFoldDB" id="A0A1B0CLR4"/>
<dbReference type="VEuPathDB" id="VectorBase:LLOJ005551"/>
<feature type="region of interest" description="Disordered" evidence="1">
    <location>
        <begin position="23"/>
        <end position="59"/>
    </location>
</feature>
<evidence type="ECO:0000256" key="1">
    <source>
        <dbReference type="SAM" id="MobiDB-lite"/>
    </source>
</evidence>
<feature type="region of interest" description="Disordered" evidence="1">
    <location>
        <begin position="100"/>
        <end position="135"/>
    </location>
</feature>
<reference evidence="2" key="2">
    <citation type="journal article" date="2020" name="BMC">
        <title>Leishmania infection induces a limited differential gene expression in the sand fly midgut.</title>
        <authorList>
            <person name="Coutinho-Abreu I.V."/>
            <person name="Serafim T.D."/>
            <person name="Meneses C."/>
            <person name="Kamhawi S."/>
            <person name="Oliveira F."/>
            <person name="Valenzuela J.G."/>
        </authorList>
    </citation>
    <scope>NUCLEOTIDE SEQUENCE</scope>
    <source>
        <strain evidence="2">Jacobina</strain>
        <tissue evidence="2">Midgut</tissue>
    </source>
</reference>
<feature type="region of interest" description="Disordered" evidence="1">
    <location>
        <begin position="326"/>
        <end position="395"/>
    </location>
</feature>
<dbReference type="EnsemblMetazoa" id="LLOJ005551-RA">
    <property type="protein sequence ID" value="LLOJ005551-PA"/>
    <property type="gene ID" value="LLOJ005551"/>
</dbReference>
<evidence type="ECO:0000313" key="4">
    <source>
        <dbReference type="Proteomes" id="UP000092461"/>
    </source>
</evidence>
<name>A0A1B0CLR4_LUTLO</name>
<feature type="compositionally biased region" description="Pro residues" evidence="1">
    <location>
        <begin position="278"/>
        <end position="292"/>
    </location>
</feature>
<protein>
    <submittedName>
        <fullName evidence="2 3">Uncharacterized protein</fullName>
    </submittedName>
</protein>
<evidence type="ECO:0000313" key="2">
    <source>
        <dbReference type="EMBL" id="MBC1178694.1"/>
    </source>
</evidence>
<sequence length="720" mass="80171">MEQFSHDLTIALEETSRIGNLHSGRWGLRRRTRSTGNLPSAPQPTEDSSSSPADAPTKRHEFGAAATGDALSNTFLSDSDDHSELKLLIKSRDVGNFESDSLNENFSPARPNHGGRGSSSYETTPTTPGTSTVSPLFPGAIKKRVLRHACQENFRANLYFCGKRKRSHRDRYAEYEHKQHSSSVPRQRDVFIPRYSYLEFKSRSRQLAGRPFEKIQPLNKNIVSKIEKISQESAATSTVVTMTSLPEAGGIHSRIGGSLVVEPAATEDEDTMKNVGAFPPPQHAMPIEPAPLPQGRRGRKKEYMKMQLQFDDPNFMDCSLSEFLSSSSLSSSDSEAAATNESDHEGDDELTDWPGNEVMINFASKNDFKRARPPKLTKTRSNHETRDPDTDMMNVDGAQPVPLLTGHMLLGGKAPVSTQPINIAGGSSYSSGGGGGGAGGCPEIESEMSGETSNHFLSSPNTLSDVREIRAGCRRIREERPGFSIITSVNEDLSRFLQDGQQMELRLPESNVKEHEKLSHLAKLYSLNMQLNDGCAILTKDQVQCTSGMTVRIDRSSMSKRLLLSDHKRRCYGGDTEDVDLEEMPITSLKLAFGAIPLPHGRHHYAHTLKVEPFNGTIVPIAGNHFTYFTIWAPAVAVDIICGLLRGSRIAQCGRLICQGNPKSWWWWSWAHWWCCIPYLQVTSHHSMHYPHHLHRLHHFPMLVQHQHSPELPPYPNRND</sequence>
<organism evidence="3 4">
    <name type="scientific">Lutzomyia longipalpis</name>
    <name type="common">Sand fly</name>
    <dbReference type="NCBI Taxonomy" id="7200"/>
    <lineage>
        <taxon>Eukaryota</taxon>
        <taxon>Metazoa</taxon>
        <taxon>Ecdysozoa</taxon>
        <taxon>Arthropoda</taxon>
        <taxon>Hexapoda</taxon>
        <taxon>Insecta</taxon>
        <taxon>Pterygota</taxon>
        <taxon>Neoptera</taxon>
        <taxon>Endopterygota</taxon>
        <taxon>Diptera</taxon>
        <taxon>Nematocera</taxon>
        <taxon>Psychodoidea</taxon>
        <taxon>Psychodidae</taxon>
        <taxon>Lutzomyia</taxon>
        <taxon>Lutzomyia</taxon>
    </lineage>
</organism>
<dbReference type="InterPro" id="IPR051189">
    <property type="entry name" value="Splicing_assoc_domain"/>
</dbReference>
<feature type="region of interest" description="Disordered" evidence="1">
    <location>
        <begin position="278"/>
        <end position="300"/>
    </location>
</feature>